<dbReference type="Pfam" id="PF02811">
    <property type="entry name" value="PHP"/>
    <property type="match status" value="1"/>
</dbReference>
<dbReference type="CDD" id="cd07438">
    <property type="entry name" value="PHP_HisPPase_AMP"/>
    <property type="match status" value="1"/>
</dbReference>
<comment type="caution">
    <text evidence="2">The sequence shown here is derived from an EMBL/GenBank/DDBJ whole genome shotgun (WGS) entry which is preliminary data.</text>
</comment>
<dbReference type="EMBL" id="DVHB01000053">
    <property type="protein sequence ID" value="HIR39310.1"/>
    <property type="molecule type" value="Genomic_DNA"/>
</dbReference>
<reference evidence="2" key="1">
    <citation type="submission" date="2020-10" db="EMBL/GenBank/DDBJ databases">
        <authorList>
            <person name="Gilroy R."/>
        </authorList>
    </citation>
    <scope>NUCLEOTIDE SEQUENCE</scope>
    <source>
        <strain evidence="2">ChiW25-3613</strain>
    </source>
</reference>
<dbReference type="GO" id="GO:0035312">
    <property type="term" value="F:5'-3' DNA exonuclease activity"/>
    <property type="evidence" value="ECO:0007669"/>
    <property type="project" value="TreeGrafter"/>
</dbReference>
<dbReference type="InterPro" id="IPR016195">
    <property type="entry name" value="Pol/histidinol_Pase-like"/>
</dbReference>
<organism evidence="2 3">
    <name type="scientific">Candidatus Coproplasma stercoripullorum</name>
    <dbReference type="NCBI Taxonomy" id="2840751"/>
    <lineage>
        <taxon>Bacteria</taxon>
        <taxon>Bacillati</taxon>
        <taxon>Bacillota</taxon>
        <taxon>Clostridia</taxon>
        <taxon>Eubacteriales</taxon>
        <taxon>Candidatus Coproplasma</taxon>
    </lineage>
</organism>
<evidence type="ECO:0000313" key="3">
    <source>
        <dbReference type="Proteomes" id="UP000824179"/>
    </source>
</evidence>
<dbReference type="Gene3D" id="1.10.150.650">
    <property type="match status" value="1"/>
</dbReference>
<protein>
    <submittedName>
        <fullName evidence="2">PHP domain-containing protein</fullName>
    </submittedName>
</protein>
<feature type="domain" description="Polymerase/histidinol phosphatase N-terminal" evidence="1">
    <location>
        <begin position="3"/>
        <end position="68"/>
    </location>
</feature>
<gene>
    <name evidence="2" type="ORF">IAB90_02905</name>
</gene>
<dbReference type="SMART" id="SM00481">
    <property type="entry name" value="POLIIIAc"/>
    <property type="match status" value="1"/>
</dbReference>
<accession>A0A9D1AFV6</accession>
<sequence length="275" mass="30033">MRADLHIHSYYSDGLISPEDIADMCVKNGVQLAALTDHDNMNGSSAFKEACARRGIKCVRGMEISAYTDVKVHILGYNMDRHCKEYKKFDAFVKEGAMARTADILAKLKKRGVSLGFDDVLRERKCSRSPVHTMYIARAAARKGYAASPSSFYAEMLAPGRPAYSAAGRPSPEYALEVIKKCGGVSSLAHPGRITLPPAEKYTLIERLRVEGLRGIEAVYSGHTAEETVYFKEIAAKLSLLVTGGSDTHYSEGTRAVGTPEFYPSDELLAALDIG</sequence>
<dbReference type="PANTHER" id="PTHR42924">
    <property type="entry name" value="EXONUCLEASE"/>
    <property type="match status" value="1"/>
</dbReference>
<dbReference type="AlphaFoldDB" id="A0A9D1AFV6"/>
<proteinExistence type="predicted"/>
<dbReference type="Gene3D" id="3.20.20.140">
    <property type="entry name" value="Metal-dependent hydrolases"/>
    <property type="match status" value="1"/>
</dbReference>
<dbReference type="SUPFAM" id="SSF89550">
    <property type="entry name" value="PHP domain-like"/>
    <property type="match status" value="1"/>
</dbReference>
<dbReference type="PANTHER" id="PTHR42924:SF3">
    <property type="entry name" value="POLYMERASE_HISTIDINOL PHOSPHATASE N-TERMINAL DOMAIN-CONTAINING PROTEIN"/>
    <property type="match status" value="1"/>
</dbReference>
<dbReference type="Proteomes" id="UP000824179">
    <property type="component" value="Unassembled WGS sequence"/>
</dbReference>
<dbReference type="InterPro" id="IPR004013">
    <property type="entry name" value="PHP_dom"/>
</dbReference>
<dbReference type="InterPro" id="IPR052018">
    <property type="entry name" value="PHP_domain"/>
</dbReference>
<dbReference type="GO" id="GO:0004534">
    <property type="term" value="F:5'-3' RNA exonuclease activity"/>
    <property type="evidence" value="ECO:0007669"/>
    <property type="project" value="TreeGrafter"/>
</dbReference>
<reference evidence="2" key="2">
    <citation type="journal article" date="2021" name="PeerJ">
        <title>Extensive microbial diversity within the chicken gut microbiome revealed by metagenomics and culture.</title>
        <authorList>
            <person name="Gilroy R."/>
            <person name="Ravi A."/>
            <person name="Getino M."/>
            <person name="Pursley I."/>
            <person name="Horton D.L."/>
            <person name="Alikhan N.F."/>
            <person name="Baker D."/>
            <person name="Gharbi K."/>
            <person name="Hall N."/>
            <person name="Watson M."/>
            <person name="Adriaenssens E.M."/>
            <person name="Foster-Nyarko E."/>
            <person name="Jarju S."/>
            <person name="Secka A."/>
            <person name="Antonio M."/>
            <person name="Oren A."/>
            <person name="Chaudhuri R.R."/>
            <person name="La Ragione R."/>
            <person name="Hildebrand F."/>
            <person name="Pallen M.J."/>
        </authorList>
    </citation>
    <scope>NUCLEOTIDE SEQUENCE</scope>
    <source>
        <strain evidence="2">ChiW25-3613</strain>
    </source>
</reference>
<evidence type="ECO:0000313" key="2">
    <source>
        <dbReference type="EMBL" id="HIR39310.1"/>
    </source>
</evidence>
<dbReference type="InterPro" id="IPR003141">
    <property type="entry name" value="Pol/His_phosphatase_N"/>
</dbReference>
<evidence type="ECO:0000259" key="1">
    <source>
        <dbReference type="SMART" id="SM00481"/>
    </source>
</evidence>
<name>A0A9D1AFV6_9FIRM</name>